<keyword evidence="1 8" id="KW-0436">Ligase</keyword>
<dbReference type="EC" id="6.1.1.1" evidence="8"/>
<dbReference type="InterPro" id="IPR002307">
    <property type="entry name" value="Tyr-tRNA-ligase"/>
</dbReference>
<feature type="binding site" evidence="8">
    <location>
        <position position="45"/>
    </location>
    <ligand>
        <name>L-tyrosine</name>
        <dbReference type="ChEBI" id="CHEBI:58315"/>
    </ligand>
</feature>
<dbReference type="PROSITE" id="PS00178">
    <property type="entry name" value="AA_TRNA_LIGASE_I"/>
    <property type="match status" value="1"/>
</dbReference>
<dbReference type="PRINTS" id="PR01040">
    <property type="entry name" value="TRNASYNTHTYR"/>
</dbReference>
<dbReference type="EMBL" id="PCTT01000009">
    <property type="protein sequence ID" value="PIP87346.1"/>
    <property type="molecule type" value="Genomic_DNA"/>
</dbReference>
<dbReference type="HAMAP" id="MF_02006">
    <property type="entry name" value="Tyr_tRNA_synth_type1"/>
    <property type="match status" value="1"/>
</dbReference>
<feature type="binding site" evidence="8">
    <location>
        <position position="184"/>
    </location>
    <ligand>
        <name>L-tyrosine</name>
        <dbReference type="ChEBI" id="CHEBI:58315"/>
    </ligand>
</feature>
<dbReference type="Gene3D" id="3.40.50.620">
    <property type="entry name" value="HUPs"/>
    <property type="match status" value="1"/>
</dbReference>
<comment type="function">
    <text evidence="8">Catalyzes the attachment of tyrosine to tRNA(Tyr) in a two-step reaction: tyrosine is first activated by ATP to form Tyr-AMP and then transferred to the acceptor end of tRNA(Tyr).</text>
</comment>
<feature type="short sequence motif" description="'KMSKS' region" evidence="8">
    <location>
        <begin position="244"/>
        <end position="248"/>
    </location>
</feature>
<dbReference type="Gene3D" id="1.10.240.10">
    <property type="entry name" value="Tyrosyl-Transfer RNA Synthetase"/>
    <property type="match status" value="1"/>
</dbReference>
<evidence type="ECO:0000256" key="3">
    <source>
        <dbReference type="ARBA" id="ARBA00022840"/>
    </source>
</evidence>
<accession>A0A2H0DYU5</accession>
<feature type="binding site" evidence="8">
    <location>
        <position position="188"/>
    </location>
    <ligand>
        <name>L-tyrosine</name>
        <dbReference type="ChEBI" id="CHEBI:58315"/>
    </ligand>
</feature>
<evidence type="ECO:0000256" key="7">
    <source>
        <dbReference type="ARBA" id="ARBA00048248"/>
    </source>
</evidence>
<evidence type="ECO:0000256" key="1">
    <source>
        <dbReference type="ARBA" id="ARBA00022598"/>
    </source>
</evidence>
<dbReference type="PANTHER" id="PTHR11766">
    <property type="entry name" value="TYROSYL-TRNA SYNTHETASE"/>
    <property type="match status" value="1"/>
</dbReference>
<comment type="subunit">
    <text evidence="8">Homodimer.</text>
</comment>
<comment type="similarity">
    <text evidence="8">Belongs to the class-I aminoacyl-tRNA synthetase family. TyrS type 1 subfamily.</text>
</comment>
<protein>
    <recommendedName>
        <fullName evidence="8">Tyrosine--tRNA ligase</fullName>
        <ecNumber evidence="8">6.1.1.1</ecNumber>
    </recommendedName>
    <alternativeName>
        <fullName evidence="8">Tyrosyl-tRNA synthetase</fullName>
        <shortName evidence="8">TyrRS</shortName>
    </alternativeName>
</protein>
<dbReference type="SMART" id="SM00363">
    <property type="entry name" value="S4"/>
    <property type="match status" value="1"/>
</dbReference>
<comment type="catalytic activity">
    <reaction evidence="7 8">
        <text>tRNA(Tyr) + L-tyrosine + ATP = L-tyrosyl-tRNA(Tyr) + AMP + diphosphate + H(+)</text>
        <dbReference type="Rhea" id="RHEA:10220"/>
        <dbReference type="Rhea" id="RHEA-COMP:9706"/>
        <dbReference type="Rhea" id="RHEA-COMP:9707"/>
        <dbReference type="ChEBI" id="CHEBI:15378"/>
        <dbReference type="ChEBI" id="CHEBI:30616"/>
        <dbReference type="ChEBI" id="CHEBI:33019"/>
        <dbReference type="ChEBI" id="CHEBI:58315"/>
        <dbReference type="ChEBI" id="CHEBI:78442"/>
        <dbReference type="ChEBI" id="CHEBI:78536"/>
        <dbReference type="ChEBI" id="CHEBI:456215"/>
        <dbReference type="EC" id="6.1.1.1"/>
    </reaction>
</comment>
<dbReference type="AlphaFoldDB" id="A0A2H0DYU5"/>
<dbReference type="SUPFAM" id="SSF52374">
    <property type="entry name" value="Nucleotidylyl transferase"/>
    <property type="match status" value="1"/>
</dbReference>
<dbReference type="Gene3D" id="3.10.290.10">
    <property type="entry name" value="RNA-binding S4 domain"/>
    <property type="match status" value="1"/>
</dbReference>
<dbReference type="GO" id="GO:0004831">
    <property type="term" value="F:tyrosine-tRNA ligase activity"/>
    <property type="evidence" value="ECO:0007669"/>
    <property type="project" value="UniProtKB-UniRule"/>
</dbReference>
<organism evidence="11 12">
    <name type="scientific">Candidatus Campbellbacteria bacterium CG22_combo_CG10-13_8_21_14_all_36_13</name>
    <dbReference type="NCBI Taxonomy" id="1974529"/>
    <lineage>
        <taxon>Bacteria</taxon>
        <taxon>Candidatus Campbelliibacteriota</taxon>
    </lineage>
</organism>
<comment type="caution">
    <text evidence="11">The sequence shown here is derived from an EMBL/GenBank/DDBJ whole genome shotgun (WGS) entry which is preliminary data.</text>
</comment>
<dbReference type="Proteomes" id="UP000231143">
    <property type="component" value="Unassembled WGS sequence"/>
</dbReference>
<feature type="domain" description="RNA-binding S4" evidence="10">
    <location>
        <begin position="350"/>
        <end position="406"/>
    </location>
</feature>
<dbReference type="GO" id="GO:0003723">
    <property type="term" value="F:RNA binding"/>
    <property type="evidence" value="ECO:0007669"/>
    <property type="project" value="UniProtKB-KW"/>
</dbReference>
<comment type="subcellular location">
    <subcellularLocation>
        <location evidence="8">Cytoplasm</location>
    </subcellularLocation>
</comment>
<keyword evidence="4 9" id="KW-0694">RNA-binding</keyword>
<evidence type="ECO:0000256" key="9">
    <source>
        <dbReference type="PROSITE-ProRule" id="PRU00182"/>
    </source>
</evidence>
<evidence type="ECO:0000256" key="8">
    <source>
        <dbReference type="HAMAP-Rule" id="MF_02006"/>
    </source>
</evidence>
<keyword evidence="5 8" id="KW-0648">Protein biosynthesis</keyword>
<dbReference type="InterPro" id="IPR002305">
    <property type="entry name" value="aa-tRNA-synth_Ic"/>
</dbReference>
<dbReference type="InterPro" id="IPR024107">
    <property type="entry name" value="Tyr-tRNA-ligase_bac_1"/>
</dbReference>
<sequence length="409" mass="46136">MPSIKNKKAEKLSLFEQLQARGFIFQTSDEKEVKNLLDNTKATIYEGFDPSADSLHLGHLMSLMVMHHLQKAGHRVVFILGGGTGRVGDPSGKKVSRKLISSKDVASNGKQIKKQVEKMGLVNFSGRNSALMIDNSKWLGKFSFMDDFMMKIAKAFSVNEMLKMRTFADRLEAEESITLMEFCYPVLQAWDYLELYERYECKLQLGGQDQWSNILQGMDLVRRVHGKSVFALTFPLLTNPSGEKMGKTEKGPVWLDAKKTTPFDFYQYLIQTPDSLVPQMMKLFTFIPLDEIDEIIKNPREAQKRLAYEVTAIVHGEKNAKKVSEDSNKLFGGEDGNMASIPTFKSNGEMALDDILVSSGALESKAEVRRRCESGAIKIDDEKVEDPKLVIKKTSLVRYGKSSFLKIEV</sequence>
<dbReference type="Pfam" id="PF22421">
    <property type="entry name" value="SYY_C-terminal"/>
    <property type="match status" value="1"/>
</dbReference>
<keyword evidence="6 8" id="KW-0030">Aminoacyl-tRNA synthetase</keyword>
<evidence type="ECO:0000256" key="4">
    <source>
        <dbReference type="ARBA" id="ARBA00022884"/>
    </source>
</evidence>
<dbReference type="Pfam" id="PF00579">
    <property type="entry name" value="tRNA-synt_1b"/>
    <property type="match status" value="1"/>
</dbReference>
<evidence type="ECO:0000256" key="6">
    <source>
        <dbReference type="ARBA" id="ARBA00023146"/>
    </source>
</evidence>
<evidence type="ECO:0000259" key="10">
    <source>
        <dbReference type="SMART" id="SM00363"/>
    </source>
</evidence>
<dbReference type="PROSITE" id="PS50889">
    <property type="entry name" value="S4"/>
    <property type="match status" value="1"/>
</dbReference>
<keyword evidence="2 8" id="KW-0547">Nucleotide-binding</keyword>
<evidence type="ECO:0000313" key="11">
    <source>
        <dbReference type="EMBL" id="PIP87346.1"/>
    </source>
</evidence>
<dbReference type="InterPro" id="IPR014729">
    <property type="entry name" value="Rossmann-like_a/b/a_fold"/>
</dbReference>
<dbReference type="SUPFAM" id="SSF55174">
    <property type="entry name" value="Alpha-L RNA-binding motif"/>
    <property type="match status" value="1"/>
</dbReference>
<proteinExistence type="inferred from homology"/>
<name>A0A2H0DYU5_9BACT</name>
<feature type="short sequence motif" description="'HIGH' region" evidence="8">
    <location>
        <begin position="50"/>
        <end position="59"/>
    </location>
</feature>
<gene>
    <name evidence="8" type="primary">tyrS</name>
    <name evidence="11" type="ORF">COW81_00705</name>
</gene>
<dbReference type="InterPro" id="IPR002942">
    <property type="entry name" value="S4_RNA-bd"/>
</dbReference>
<dbReference type="InterPro" id="IPR001412">
    <property type="entry name" value="aa-tRNA-synth_I_CS"/>
</dbReference>
<dbReference type="NCBIfam" id="TIGR00234">
    <property type="entry name" value="tyrS"/>
    <property type="match status" value="1"/>
</dbReference>
<evidence type="ECO:0000256" key="5">
    <source>
        <dbReference type="ARBA" id="ARBA00022917"/>
    </source>
</evidence>
<dbReference type="FunFam" id="1.10.240.10:FF:000001">
    <property type="entry name" value="Tyrosine--tRNA ligase"/>
    <property type="match status" value="1"/>
</dbReference>
<dbReference type="InterPro" id="IPR024088">
    <property type="entry name" value="Tyr-tRNA-ligase_bac-type"/>
</dbReference>
<evidence type="ECO:0000313" key="12">
    <source>
        <dbReference type="Proteomes" id="UP000231143"/>
    </source>
</evidence>
<dbReference type="GO" id="GO:0005829">
    <property type="term" value="C:cytosol"/>
    <property type="evidence" value="ECO:0007669"/>
    <property type="project" value="TreeGrafter"/>
</dbReference>
<dbReference type="CDD" id="cd00805">
    <property type="entry name" value="TyrRS_core"/>
    <property type="match status" value="1"/>
</dbReference>
<dbReference type="GO" id="GO:0005524">
    <property type="term" value="F:ATP binding"/>
    <property type="evidence" value="ECO:0007669"/>
    <property type="project" value="UniProtKB-UniRule"/>
</dbReference>
<dbReference type="PANTHER" id="PTHR11766:SF1">
    <property type="entry name" value="TYROSINE--TRNA LIGASE"/>
    <property type="match status" value="1"/>
</dbReference>
<dbReference type="InterPro" id="IPR036986">
    <property type="entry name" value="S4_RNA-bd_sf"/>
</dbReference>
<keyword evidence="3 8" id="KW-0067">ATP-binding</keyword>
<keyword evidence="8" id="KW-0963">Cytoplasm</keyword>
<evidence type="ECO:0000256" key="2">
    <source>
        <dbReference type="ARBA" id="ARBA00022741"/>
    </source>
</evidence>
<dbReference type="InterPro" id="IPR054608">
    <property type="entry name" value="SYY-like_C"/>
</dbReference>
<reference evidence="11 12" key="1">
    <citation type="submission" date="2017-09" db="EMBL/GenBank/DDBJ databases">
        <title>Depth-based differentiation of microbial function through sediment-hosted aquifers and enrichment of novel symbionts in the deep terrestrial subsurface.</title>
        <authorList>
            <person name="Probst A.J."/>
            <person name="Ladd B."/>
            <person name="Jarett J.K."/>
            <person name="Geller-Mcgrath D.E."/>
            <person name="Sieber C.M."/>
            <person name="Emerson J.B."/>
            <person name="Anantharaman K."/>
            <person name="Thomas B.C."/>
            <person name="Malmstrom R."/>
            <person name="Stieglmeier M."/>
            <person name="Klingl A."/>
            <person name="Woyke T."/>
            <person name="Ryan C.M."/>
            <person name="Banfield J.F."/>
        </authorList>
    </citation>
    <scope>NUCLEOTIDE SEQUENCE [LARGE SCALE GENOMIC DNA]</scope>
    <source>
        <strain evidence="11">CG22_combo_CG10-13_8_21_14_all_36_13</strain>
    </source>
</reference>
<dbReference type="GO" id="GO:0006437">
    <property type="term" value="P:tyrosyl-tRNA aminoacylation"/>
    <property type="evidence" value="ECO:0007669"/>
    <property type="project" value="UniProtKB-UniRule"/>
</dbReference>
<feature type="binding site" evidence="8">
    <location>
        <position position="247"/>
    </location>
    <ligand>
        <name>ATP</name>
        <dbReference type="ChEBI" id="CHEBI:30616"/>
    </ligand>
</feature>